<keyword evidence="3" id="KW-1133">Transmembrane helix</keyword>
<dbReference type="RefSeq" id="WP_102967142.1">
    <property type="nucleotide sequence ID" value="NZ_POSK01000018.1"/>
</dbReference>
<dbReference type="SUPFAM" id="SSF46565">
    <property type="entry name" value="Chaperone J-domain"/>
    <property type="match status" value="1"/>
</dbReference>
<organism evidence="5 6">
    <name type="scientific">Vibrio diazotrophicus</name>
    <dbReference type="NCBI Taxonomy" id="685"/>
    <lineage>
        <taxon>Bacteria</taxon>
        <taxon>Pseudomonadati</taxon>
        <taxon>Pseudomonadota</taxon>
        <taxon>Gammaproteobacteria</taxon>
        <taxon>Vibrionales</taxon>
        <taxon>Vibrionaceae</taxon>
        <taxon>Vibrio</taxon>
    </lineage>
</organism>
<name>A0A2J8HU64_VIBDI</name>
<evidence type="ECO:0000313" key="6">
    <source>
        <dbReference type="Proteomes" id="UP000236449"/>
    </source>
</evidence>
<dbReference type="OrthoDB" id="5906522at2"/>
<proteinExistence type="predicted"/>
<evidence type="ECO:0000256" key="3">
    <source>
        <dbReference type="SAM" id="Phobius"/>
    </source>
</evidence>
<dbReference type="InterPro" id="IPR006597">
    <property type="entry name" value="Sel1-like"/>
</dbReference>
<evidence type="ECO:0000256" key="1">
    <source>
        <dbReference type="ARBA" id="ARBA00023186"/>
    </source>
</evidence>
<evidence type="ECO:0008006" key="7">
    <source>
        <dbReference type="Google" id="ProtNLM"/>
    </source>
</evidence>
<evidence type="ECO:0000256" key="2">
    <source>
        <dbReference type="SAM" id="Coils"/>
    </source>
</evidence>
<keyword evidence="1" id="KW-0143">Chaperone</keyword>
<dbReference type="InterPro" id="IPR052945">
    <property type="entry name" value="Mitotic_Regulator"/>
</dbReference>
<dbReference type="Gene3D" id="1.10.287.110">
    <property type="entry name" value="DnaJ domain"/>
    <property type="match status" value="1"/>
</dbReference>
<gene>
    <name evidence="5" type="ORF">C1N32_19480</name>
</gene>
<keyword evidence="4" id="KW-0732">Signal</keyword>
<dbReference type="PANTHER" id="PTHR43628">
    <property type="entry name" value="ACTIVATOR OF C KINASE PROTEIN 1-RELATED"/>
    <property type="match status" value="1"/>
</dbReference>
<dbReference type="SUPFAM" id="SSF81901">
    <property type="entry name" value="HCP-like"/>
    <property type="match status" value="1"/>
</dbReference>
<keyword evidence="2" id="KW-0175">Coiled coil</keyword>
<protein>
    <recommendedName>
        <fullName evidence="7">J domain-containing protein</fullName>
    </recommendedName>
</protein>
<feature type="coiled-coil region" evidence="2">
    <location>
        <begin position="222"/>
        <end position="270"/>
    </location>
</feature>
<sequence>MNRLLIGLVSLCWAFSSYADTSSDPQIAELLSKASNNDAVAQYQLALRYQSGEGITQNLSEAFYWFQQSSERNQPQAMHQLAKMYLRGQGTEINTAEGIYWLTKLATQGNAKAQFELGKLYQAIKNSPTSQQMAEIWFRTAAESLPEAEQAYSQILEDKFNQQRAKQVSAIDQLDDEANSQQETLPTPSRLDLNKLNWVYVVILASIALLILVTSLYQRQKRQKHEADASDQLTEQQQLEQKLADNIAVIKKQKRQLEVLYQELKRSQKNQANSNQDQKFQLACAVFGYHPSQVPDEKAIKVRYKQLSKIYHPDMKGSDEEMKRLNGALKTILNKVNN</sequence>
<keyword evidence="3" id="KW-0812">Transmembrane</keyword>
<dbReference type="InterPro" id="IPR036869">
    <property type="entry name" value="J_dom_sf"/>
</dbReference>
<feature type="chain" id="PRO_5014448706" description="J domain-containing protein" evidence="4">
    <location>
        <begin position="20"/>
        <end position="338"/>
    </location>
</feature>
<dbReference type="InterPro" id="IPR011990">
    <property type="entry name" value="TPR-like_helical_dom_sf"/>
</dbReference>
<comment type="caution">
    <text evidence="5">The sequence shown here is derived from an EMBL/GenBank/DDBJ whole genome shotgun (WGS) entry which is preliminary data.</text>
</comment>
<feature type="signal peptide" evidence="4">
    <location>
        <begin position="1"/>
        <end position="19"/>
    </location>
</feature>
<dbReference type="SMART" id="SM00671">
    <property type="entry name" value="SEL1"/>
    <property type="match status" value="3"/>
</dbReference>
<accession>A0A2J8HU64</accession>
<reference evidence="5 6" key="1">
    <citation type="submission" date="2018-01" db="EMBL/GenBank/DDBJ databases">
        <title>Draft genome sequences of six Vibrio diazotrophicus strains isolated from deep-sea sediments of the Baltic Sea.</title>
        <authorList>
            <person name="Castillo D."/>
            <person name="Vandieken V."/>
            <person name="Chiang O."/>
            <person name="Middelboe M."/>
        </authorList>
    </citation>
    <scope>NUCLEOTIDE SEQUENCE [LARGE SCALE GENOMIC DNA]</scope>
    <source>
        <strain evidence="5 6">60.27F</strain>
    </source>
</reference>
<dbReference type="AlphaFoldDB" id="A0A2J8HU64"/>
<evidence type="ECO:0000256" key="4">
    <source>
        <dbReference type="SAM" id="SignalP"/>
    </source>
</evidence>
<dbReference type="Proteomes" id="UP000236449">
    <property type="component" value="Unassembled WGS sequence"/>
</dbReference>
<evidence type="ECO:0000313" key="5">
    <source>
        <dbReference type="EMBL" id="PNI01814.1"/>
    </source>
</evidence>
<feature type="transmembrane region" description="Helical" evidence="3">
    <location>
        <begin position="198"/>
        <end position="217"/>
    </location>
</feature>
<dbReference type="PANTHER" id="PTHR43628:SF1">
    <property type="entry name" value="CHITIN SYNTHASE REGULATORY FACTOR 2-RELATED"/>
    <property type="match status" value="1"/>
</dbReference>
<keyword evidence="3" id="KW-0472">Membrane</keyword>
<dbReference type="EMBL" id="POSK01000018">
    <property type="protein sequence ID" value="PNI01814.1"/>
    <property type="molecule type" value="Genomic_DNA"/>
</dbReference>
<dbReference type="Pfam" id="PF08238">
    <property type="entry name" value="Sel1"/>
    <property type="match status" value="3"/>
</dbReference>
<dbReference type="Gene3D" id="1.25.40.10">
    <property type="entry name" value="Tetratricopeptide repeat domain"/>
    <property type="match status" value="1"/>
</dbReference>